<organism evidence="1">
    <name type="scientific">uncultured Caudovirales phage</name>
    <dbReference type="NCBI Taxonomy" id="2100421"/>
    <lineage>
        <taxon>Viruses</taxon>
        <taxon>Duplodnaviria</taxon>
        <taxon>Heunggongvirae</taxon>
        <taxon>Uroviricota</taxon>
        <taxon>Caudoviricetes</taxon>
        <taxon>Peduoviridae</taxon>
        <taxon>Maltschvirus</taxon>
        <taxon>Maltschvirus maltsch</taxon>
    </lineage>
</organism>
<protein>
    <submittedName>
        <fullName evidence="1">Uncharacterized protein</fullName>
    </submittedName>
</protein>
<evidence type="ECO:0000313" key="1">
    <source>
        <dbReference type="EMBL" id="CAB4162577.1"/>
    </source>
</evidence>
<gene>
    <name evidence="1" type="ORF">UFOVP787_64</name>
</gene>
<accession>A0A6J5NUC3</accession>
<proteinExistence type="predicted"/>
<name>A0A6J5NUC3_9CAUD</name>
<reference evidence="1" key="1">
    <citation type="submission" date="2020-04" db="EMBL/GenBank/DDBJ databases">
        <authorList>
            <person name="Chiriac C."/>
            <person name="Salcher M."/>
            <person name="Ghai R."/>
            <person name="Kavagutti S V."/>
        </authorList>
    </citation>
    <scope>NUCLEOTIDE SEQUENCE</scope>
</reference>
<sequence>MVVKYRVKMMESERGWGESYWNADFDTFDEAKEYMARVVKDNADEYARTRTVPDYYIQTASDKIEAVEV</sequence>
<dbReference type="EMBL" id="LR796734">
    <property type="protein sequence ID" value="CAB4162577.1"/>
    <property type="molecule type" value="Genomic_DNA"/>
</dbReference>